<dbReference type="AlphaFoldDB" id="A0A101M0M2"/>
<dbReference type="EMBL" id="LKAM01000004">
    <property type="protein sequence ID" value="KUM48836.1"/>
    <property type="molecule type" value="Genomic_DNA"/>
</dbReference>
<geneLocation type="mitochondrion" evidence="1"/>
<proteinExistence type="predicted"/>
<organism evidence="1">
    <name type="scientific">Picea glauca</name>
    <name type="common">White spruce</name>
    <name type="synonym">Pinus glauca</name>
    <dbReference type="NCBI Taxonomy" id="3330"/>
    <lineage>
        <taxon>Eukaryota</taxon>
        <taxon>Viridiplantae</taxon>
        <taxon>Streptophyta</taxon>
        <taxon>Embryophyta</taxon>
        <taxon>Tracheophyta</taxon>
        <taxon>Spermatophyta</taxon>
        <taxon>Pinopsida</taxon>
        <taxon>Pinidae</taxon>
        <taxon>Conifers I</taxon>
        <taxon>Pinales</taxon>
        <taxon>Pinaceae</taxon>
        <taxon>Picea</taxon>
    </lineage>
</organism>
<sequence>MYEEHILYVRFLGVGYGGKIAPIPITNAKRTMSSHLWNQQIWLALLATIQLGIKGRAGWQRVCENTYINICLRLPKTHAGRPVLLVQVIKSDP</sequence>
<evidence type="ECO:0000313" key="1">
    <source>
        <dbReference type="EMBL" id="KUM48836.1"/>
    </source>
</evidence>
<keyword evidence="1" id="KW-0496">Mitochondrion</keyword>
<reference evidence="1" key="1">
    <citation type="journal article" date="2015" name="Genome Biol. Evol.">
        <title>Organellar Genomes of White Spruce (Picea glauca): Assembly and Annotation.</title>
        <authorList>
            <person name="Jackman S.D."/>
            <person name="Warren R.L."/>
            <person name="Gibb E.A."/>
            <person name="Vandervalk B.P."/>
            <person name="Mohamadi H."/>
            <person name="Chu J."/>
            <person name="Raymond A."/>
            <person name="Pleasance S."/>
            <person name="Coope R."/>
            <person name="Wildung M.R."/>
            <person name="Ritland C.E."/>
            <person name="Bousquet J."/>
            <person name="Jones S.J."/>
            <person name="Bohlmann J."/>
            <person name="Birol I."/>
        </authorList>
    </citation>
    <scope>NUCLEOTIDE SEQUENCE [LARGE SCALE GENOMIC DNA]</scope>
    <source>
        <tissue evidence="1">Flushing bud</tissue>
    </source>
</reference>
<accession>A0A101M0M2</accession>
<comment type="caution">
    <text evidence="1">The sequence shown here is derived from an EMBL/GenBank/DDBJ whole genome shotgun (WGS) entry which is preliminary data.</text>
</comment>
<protein>
    <submittedName>
        <fullName evidence="1">Uncharacterized protein</fullName>
    </submittedName>
</protein>
<name>A0A101M0M2_PICGL</name>
<gene>
    <name evidence="1" type="ORF">ABT39_MTgene4172</name>
</gene>